<gene>
    <name evidence="2" type="primary">RvY_11233</name>
    <name evidence="2" type="synonym">RvY_11233.2</name>
    <name evidence="2" type="ORF">RvY_11233-2</name>
</gene>
<comment type="caution">
    <text evidence="2">The sequence shown here is derived from an EMBL/GenBank/DDBJ whole genome shotgun (WGS) entry which is preliminary data.</text>
</comment>
<dbReference type="Proteomes" id="UP000186922">
    <property type="component" value="Unassembled WGS sequence"/>
</dbReference>
<proteinExistence type="predicted"/>
<accession>A0A1D1VJT8</accession>
<evidence type="ECO:0008006" key="4">
    <source>
        <dbReference type="Google" id="ProtNLM"/>
    </source>
</evidence>
<organism evidence="2 3">
    <name type="scientific">Ramazzottius varieornatus</name>
    <name type="common">Water bear</name>
    <name type="synonym">Tardigrade</name>
    <dbReference type="NCBI Taxonomy" id="947166"/>
    <lineage>
        <taxon>Eukaryota</taxon>
        <taxon>Metazoa</taxon>
        <taxon>Ecdysozoa</taxon>
        <taxon>Tardigrada</taxon>
        <taxon>Eutardigrada</taxon>
        <taxon>Parachela</taxon>
        <taxon>Hypsibioidea</taxon>
        <taxon>Ramazzottiidae</taxon>
        <taxon>Ramazzottius</taxon>
    </lineage>
</organism>
<dbReference type="Gene3D" id="3.10.450.10">
    <property type="match status" value="1"/>
</dbReference>
<evidence type="ECO:0000256" key="1">
    <source>
        <dbReference type="SAM" id="SignalP"/>
    </source>
</evidence>
<name>A0A1D1VJT8_RAMVA</name>
<sequence length="105" mass="12469">MLILQALCYRFCLLLMEIQIVQKAGLRTVSEFVVVRYTTQVVGGINYNLKVVFRLRIIEVVSSILFTLSRSRFISERTSTSMLQLICRQHQPKYRFLRWRSTKKH</sequence>
<dbReference type="InterPro" id="IPR046350">
    <property type="entry name" value="Cystatin_sf"/>
</dbReference>
<dbReference type="SUPFAM" id="SSF54403">
    <property type="entry name" value="Cystatin/monellin"/>
    <property type="match status" value="1"/>
</dbReference>
<dbReference type="AlphaFoldDB" id="A0A1D1VJT8"/>
<keyword evidence="1" id="KW-0732">Signal</keyword>
<evidence type="ECO:0000313" key="2">
    <source>
        <dbReference type="EMBL" id="GAV00373.1"/>
    </source>
</evidence>
<reference evidence="2 3" key="1">
    <citation type="journal article" date="2016" name="Nat. Commun.">
        <title>Extremotolerant tardigrade genome and improved radiotolerance of human cultured cells by tardigrade-unique protein.</title>
        <authorList>
            <person name="Hashimoto T."/>
            <person name="Horikawa D.D."/>
            <person name="Saito Y."/>
            <person name="Kuwahara H."/>
            <person name="Kozuka-Hata H."/>
            <person name="Shin-I T."/>
            <person name="Minakuchi Y."/>
            <person name="Ohishi K."/>
            <person name="Motoyama A."/>
            <person name="Aizu T."/>
            <person name="Enomoto A."/>
            <person name="Kondo K."/>
            <person name="Tanaka S."/>
            <person name="Hara Y."/>
            <person name="Koshikawa S."/>
            <person name="Sagara H."/>
            <person name="Miura T."/>
            <person name="Yokobori S."/>
            <person name="Miyagawa K."/>
            <person name="Suzuki Y."/>
            <person name="Kubo T."/>
            <person name="Oyama M."/>
            <person name="Kohara Y."/>
            <person name="Fujiyama A."/>
            <person name="Arakawa K."/>
            <person name="Katayama T."/>
            <person name="Toyoda A."/>
            <person name="Kunieda T."/>
        </authorList>
    </citation>
    <scope>NUCLEOTIDE SEQUENCE [LARGE SCALE GENOMIC DNA]</scope>
    <source>
        <strain evidence="2 3">YOKOZUNA-1</strain>
    </source>
</reference>
<dbReference type="EMBL" id="BDGG01000006">
    <property type="protein sequence ID" value="GAV00373.1"/>
    <property type="molecule type" value="Genomic_DNA"/>
</dbReference>
<feature type="signal peptide" evidence="1">
    <location>
        <begin position="1"/>
        <end position="23"/>
    </location>
</feature>
<feature type="chain" id="PRO_5008898505" description="Cystatin domain-containing protein" evidence="1">
    <location>
        <begin position="24"/>
        <end position="105"/>
    </location>
</feature>
<evidence type="ECO:0000313" key="3">
    <source>
        <dbReference type="Proteomes" id="UP000186922"/>
    </source>
</evidence>
<keyword evidence="3" id="KW-1185">Reference proteome</keyword>
<protein>
    <recommendedName>
        <fullName evidence="4">Cystatin domain-containing protein</fullName>
    </recommendedName>
</protein>